<sequence length="33" mass="3700">IEELKLALSNYQKDDGEALFSIIEGLFEGNKQS</sequence>
<accession>A0A0F8VXI1</accession>
<evidence type="ECO:0000313" key="1">
    <source>
        <dbReference type="EMBL" id="KKK49032.1"/>
    </source>
</evidence>
<proteinExistence type="predicted"/>
<protein>
    <submittedName>
        <fullName evidence="1">Uncharacterized protein</fullName>
    </submittedName>
</protein>
<comment type="caution">
    <text evidence="1">The sequence shown here is derived from an EMBL/GenBank/DDBJ whole genome shotgun (WGS) entry which is preliminary data.</text>
</comment>
<name>A0A0F8VXI1_9ZZZZ</name>
<feature type="non-terminal residue" evidence="1">
    <location>
        <position position="1"/>
    </location>
</feature>
<dbReference type="AlphaFoldDB" id="A0A0F8VXI1"/>
<gene>
    <name evidence="1" type="ORF">LCGC14_3139150</name>
</gene>
<dbReference type="EMBL" id="LAZR01068762">
    <property type="protein sequence ID" value="KKK49032.1"/>
    <property type="molecule type" value="Genomic_DNA"/>
</dbReference>
<reference evidence="1" key="1">
    <citation type="journal article" date="2015" name="Nature">
        <title>Complex archaea that bridge the gap between prokaryotes and eukaryotes.</title>
        <authorList>
            <person name="Spang A."/>
            <person name="Saw J.H."/>
            <person name="Jorgensen S.L."/>
            <person name="Zaremba-Niedzwiedzka K."/>
            <person name="Martijn J."/>
            <person name="Lind A.E."/>
            <person name="van Eijk R."/>
            <person name="Schleper C."/>
            <person name="Guy L."/>
            <person name="Ettema T.J."/>
        </authorList>
    </citation>
    <scope>NUCLEOTIDE SEQUENCE</scope>
</reference>
<organism evidence="1">
    <name type="scientific">marine sediment metagenome</name>
    <dbReference type="NCBI Taxonomy" id="412755"/>
    <lineage>
        <taxon>unclassified sequences</taxon>
        <taxon>metagenomes</taxon>
        <taxon>ecological metagenomes</taxon>
    </lineage>
</organism>